<feature type="compositionally biased region" description="Basic and acidic residues" evidence="1">
    <location>
        <begin position="1"/>
        <end position="37"/>
    </location>
</feature>
<reference evidence="3" key="1">
    <citation type="submission" date="2023-03" db="EMBL/GenBank/DDBJ databases">
        <title>Massive genome expansion in bonnet fungi (Mycena s.s.) driven by repeated elements and novel gene families across ecological guilds.</title>
        <authorList>
            <consortium name="Lawrence Berkeley National Laboratory"/>
            <person name="Harder C.B."/>
            <person name="Miyauchi S."/>
            <person name="Viragh M."/>
            <person name="Kuo A."/>
            <person name="Thoen E."/>
            <person name="Andreopoulos B."/>
            <person name="Lu D."/>
            <person name="Skrede I."/>
            <person name="Drula E."/>
            <person name="Henrissat B."/>
            <person name="Morin E."/>
            <person name="Kohler A."/>
            <person name="Barry K."/>
            <person name="LaButti K."/>
            <person name="Morin E."/>
            <person name="Salamov A."/>
            <person name="Lipzen A."/>
            <person name="Mereny Z."/>
            <person name="Hegedus B."/>
            <person name="Baldrian P."/>
            <person name="Stursova M."/>
            <person name="Weitz H."/>
            <person name="Taylor A."/>
            <person name="Grigoriev I.V."/>
            <person name="Nagy L.G."/>
            <person name="Martin F."/>
            <person name="Kauserud H."/>
        </authorList>
    </citation>
    <scope>NUCLEOTIDE SEQUENCE</scope>
    <source>
        <strain evidence="3">9144</strain>
    </source>
</reference>
<dbReference type="PANTHER" id="PTHR22306">
    <property type="entry name" value="CHROMOSOME 7 OPEN READING FRAME 50"/>
    <property type="match status" value="1"/>
</dbReference>
<dbReference type="PANTHER" id="PTHR22306:SF2">
    <property type="entry name" value="CHROMOSOME 7 OPEN READING FRAME 50"/>
    <property type="match status" value="1"/>
</dbReference>
<accession>A0AAD6YTI5</accession>
<keyword evidence="4" id="KW-1185">Reference proteome</keyword>
<feature type="region of interest" description="Disordered" evidence="1">
    <location>
        <begin position="1"/>
        <end position="98"/>
    </location>
</feature>
<sequence length="212" mass="24250">MTEEASKSRKHTTLEIDVIEKDEVGRKKVKERKREEPVDPPTVVENNLLEMKRKRRQEETVANSAVNELEEQERPLKSRRKKNKTGFPDPQDDPSLSAQASKALSYAFLQFRKPSKWKFSKARQNWLIRNVWSDVIPDVYLPLTSQYLSNVKGGVREKLVKDCKAILAASPVLSDETTEVQPASNAEKDSKYVRARALLDSLEVLQKSEPTT</sequence>
<feature type="domain" description="WKF" evidence="2">
    <location>
        <begin position="111"/>
        <end position="166"/>
    </location>
</feature>
<evidence type="ECO:0000256" key="1">
    <source>
        <dbReference type="SAM" id="MobiDB-lite"/>
    </source>
</evidence>
<protein>
    <recommendedName>
        <fullName evidence="2">WKF domain-containing protein</fullName>
    </recommendedName>
</protein>
<dbReference type="AlphaFoldDB" id="A0AAD6YTI5"/>
<name>A0AAD6YTI5_9AGAR</name>
<proteinExistence type="predicted"/>
<organism evidence="3 4">
    <name type="scientific">Mycena pura</name>
    <dbReference type="NCBI Taxonomy" id="153505"/>
    <lineage>
        <taxon>Eukaryota</taxon>
        <taxon>Fungi</taxon>
        <taxon>Dikarya</taxon>
        <taxon>Basidiomycota</taxon>
        <taxon>Agaricomycotina</taxon>
        <taxon>Agaricomycetes</taxon>
        <taxon>Agaricomycetidae</taxon>
        <taxon>Agaricales</taxon>
        <taxon>Marasmiineae</taxon>
        <taxon>Mycenaceae</taxon>
        <taxon>Mycena</taxon>
    </lineage>
</organism>
<dbReference type="EMBL" id="JARJCW010000002">
    <property type="protein sequence ID" value="KAJ7228907.1"/>
    <property type="molecule type" value="Genomic_DNA"/>
</dbReference>
<dbReference type="InterPro" id="IPR019327">
    <property type="entry name" value="WKF"/>
</dbReference>
<evidence type="ECO:0000259" key="2">
    <source>
        <dbReference type="Pfam" id="PF10180"/>
    </source>
</evidence>
<evidence type="ECO:0000313" key="3">
    <source>
        <dbReference type="EMBL" id="KAJ7228907.1"/>
    </source>
</evidence>
<dbReference type="Proteomes" id="UP001219525">
    <property type="component" value="Unassembled WGS sequence"/>
</dbReference>
<dbReference type="Pfam" id="PF10180">
    <property type="entry name" value="WKF"/>
    <property type="match status" value="1"/>
</dbReference>
<evidence type="ECO:0000313" key="4">
    <source>
        <dbReference type="Proteomes" id="UP001219525"/>
    </source>
</evidence>
<comment type="caution">
    <text evidence="3">The sequence shown here is derived from an EMBL/GenBank/DDBJ whole genome shotgun (WGS) entry which is preliminary data.</text>
</comment>
<gene>
    <name evidence="3" type="ORF">GGX14DRAFT_415723</name>
</gene>